<keyword evidence="1" id="KW-0378">Hydrolase</keyword>
<evidence type="ECO:0000313" key="3">
    <source>
        <dbReference type="EMBL" id="ALY10260.1"/>
    </source>
</evidence>
<dbReference type="InterPro" id="IPR000330">
    <property type="entry name" value="SNF2_N"/>
</dbReference>
<reference evidence="4" key="1">
    <citation type="submission" date="2015-11" db="EMBL/GenBank/DDBJ databases">
        <authorList>
            <person name="Greene A."/>
            <person name="Schneider V.M."/>
            <person name="Bradley K.W."/>
            <person name="Asai D.J."/>
            <person name="Bowman C.A."/>
            <person name="Russell D.A."/>
            <person name="Pope W.H."/>
            <person name="Jacobs-Sera D."/>
            <person name="Hendrix R.W."/>
            <person name="Hatfull G.F."/>
        </authorList>
    </citation>
    <scope>NUCLEOTIDE SEQUENCE [LARGE SCALE GENOMIC DNA]</scope>
</reference>
<keyword evidence="4" id="KW-1185">Reference proteome</keyword>
<dbReference type="Pfam" id="PF00271">
    <property type="entry name" value="Helicase_C"/>
    <property type="match status" value="1"/>
</dbReference>
<sequence>MITIDAQGENFAISFPYDARVMDTVASIPGSAWFQPGNCWLVPPASAHSVLLFMASLPEPGHVTPAAQVIFRAAEERHLRAEASGALTTDWHPTKPLGLTLYPAQRAGVEYVLNAGGRAIIGDEPGVGKTLQALAVISELDAYPAVIVPPAMLKENWRREARQVLPNKTVEVLKGSKPLPRLLWADVTIINYDILHHWVDVLPDPEAMVLDEAHYIMNLNTIRGRNALKLMNRSKNRLALTGTPYLNKTAEGLSLITAIGREDEFGGRAMKATYGKKPLALHKALTETCYLRRRKVDAYKDMPGRFWRELYVEGDPAVMEEYRAAEADIVDYLQRRARELMEASGASDEQARTAAWVAGVKAEAARHLVALNHLRQLAARAKMPAVIEWAKNFQHSGEKLSVWGWHREVVDGAADALQAVKIAGGMADSHRQESVDLFQNNDRVKTIACQITAAGVGLTLTAGSTAVFVEQGWNPGTMDQALDRHHRLGQTDTVFGHVALLEDTVDVMIWELIAAKRVEVDAATDGIAADDVETSVMQGLLVGLTERGLTTNGG</sequence>
<dbReference type="InterPro" id="IPR038718">
    <property type="entry name" value="SNF2-like_sf"/>
</dbReference>
<dbReference type="GO" id="GO:0004386">
    <property type="term" value="F:helicase activity"/>
    <property type="evidence" value="ECO:0007669"/>
    <property type="project" value="UniProtKB-KW"/>
</dbReference>
<dbReference type="SMART" id="SM00487">
    <property type="entry name" value="DEXDc"/>
    <property type="match status" value="1"/>
</dbReference>
<dbReference type="PANTHER" id="PTHR45766:SF6">
    <property type="entry name" value="SWI_SNF-RELATED MATRIX-ASSOCIATED ACTIN-DEPENDENT REGULATOR OF CHROMATIN SUBFAMILY A-LIKE PROTEIN 1"/>
    <property type="match status" value="1"/>
</dbReference>
<dbReference type="Gene3D" id="3.40.50.300">
    <property type="entry name" value="P-loop containing nucleotide triphosphate hydrolases"/>
    <property type="match status" value="1"/>
</dbReference>
<evidence type="ECO:0000256" key="1">
    <source>
        <dbReference type="ARBA" id="ARBA00022801"/>
    </source>
</evidence>
<dbReference type="GO" id="GO:0006281">
    <property type="term" value="P:DNA repair"/>
    <property type="evidence" value="ECO:0007669"/>
    <property type="project" value="TreeGrafter"/>
</dbReference>
<keyword evidence="3" id="KW-0547">Nucleotide-binding</keyword>
<keyword evidence="3" id="KW-0347">Helicase</keyword>
<dbReference type="PANTHER" id="PTHR45766">
    <property type="entry name" value="DNA ANNEALING HELICASE AND ENDONUCLEASE ZRANB3 FAMILY MEMBER"/>
    <property type="match status" value="1"/>
</dbReference>
<dbReference type="Gene3D" id="3.40.50.10810">
    <property type="entry name" value="Tandem AAA-ATPase domain"/>
    <property type="match status" value="1"/>
</dbReference>
<dbReference type="Proteomes" id="UP000223391">
    <property type="component" value="Segment"/>
</dbReference>
<dbReference type="RefSeq" id="YP_010082704.1">
    <property type="nucleotide sequence ID" value="NC_055033.1"/>
</dbReference>
<dbReference type="InterPro" id="IPR001650">
    <property type="entry name" value="Helicase_C-like"/>
</dbReference>
<dbReference type="GO" id="GO:0016787">
    <property type="term" value="F:hydrolase activity"/>
    <property type="evidence" value="ECO:0007669"/>
    <property type="project" value="UniProtKB-KW"/>
</dbReference>
<organism evidence="3 4">
    <name type="scientific">Arthrobacter phage Salgado</name>
    <dbReference type="NCBI Taxonomy" id="1772314"/>
    <lineage>
        <taxon>Viruses</taxon>
        <taxon>Duplodnaviria</taxon>
        <taxon>Heunggongvirae</taxon>
        <taxon>Uroviricota</taxon>
        <taxon>Caudoviricetes</taxon>
        <taxon>Laroyevirus</taxon>
        <taxon>Laroyevirus salgado</taxon>
    </lineage>
</organism>
<dbReference type="GO" id="GO:0005524">
    <property type="term" value="F:ATP binding"/>
    <property type="evidence" value="ECO:0007669"/>
    <property type="project" value="InterPro"/>
</dbReference>
<name>A0A0U4JJX1_9CAUD</name>
<dbReference type="KEGG" id="vg:65071706"/>
<dbReference type="Pfam" id="PF00176">
    <property type="entry name" value="SNF2-rel_dom"/>
    <property type="match status" value="1"/>
</dbReference>
<dbReference type="InterPro" id="IPR049730">
    <property type="entry name" value="SNF2/RAD54-like_C"/>
</dbReference>
<feature type="domain" description="Helicase ATP-binding" evidence="2">
    <location>
        <begin position="110"/>
        <end position="262"/>
    </location>
</feature>
<keyword evidence="3" id="KW-0067">ATP-binding</keyword>
<protein>
    <submittedName>
        <fullName evidence="3">Helicase</fullName>
    </submittedName>
</protein>
<proteinExistence type="predicted"/>
<dbReference type="SUPFAM" id="SSF52540">
    <property type="entry name" value="P-loop containing nucleoside triphosphate hydrolases"/>
    <property type="match status" value="2"/>
</dbReference>
<dbReference type="InterPro" id="IPR027417">
    <property type="entry name" value="P-loop_NTPase"/>
</dbReference>
<dbReference type="CDD" id="cd18793">
    <property type="entry name" value="SF2_C_SNF"/>
    <property type="match status" value="1"/>
</dbReference>
<accession>A0A0U4JJX1</accession>
<gene>
    <name evidence="3" type="primary">95</name>
    <name evidence="3" type="ORF">SALGADO_95</name>
</gene>
<dbReference type="EMBL" id="KU160664">
    <property type="protein sequence ID" value="ALY10260.1"/>
    <property type="molecule type" value="Genomic_DNA"/>
</dbReference>
<dbReference type="GeneID" id="65071706"/>
<dbReference type="InterPro" id="IPR014001">
    <property type="entry name" value="Helicase_ATP-bd"/>
</dbReference>
<dbReference type="PROSITE" id="PS51192">
    <property type="entry name" value="HELICASE_ATP_BIND_1"/>
    <property type="match status" value="1"/>
</dbReference>
<evidence type="ECO:0000259" key="2">
    <source>
        <dbReference type="PROSITE" id="PS51192"/>
    </source>
</evidence>
<evidence type="ECO:0000313" key="4">
    <source>
        <dbReference type="Proteomes" id="UP000223391"/>
    </source>
</evidence>
<dbReference type="GO" id="GO:0031297">
    <property type="term" value="P:replication fork processing"/>
    <property type="evidence" value="ECO:0007669"/>
    <property type="project" value="TreeGrafter"/>
</dbReference>